<dbReference type="SUPFAM" id="SSF46955">
    <property type="entry name" value="Putative DNA-binding domain"/>
    <property type="match status" value="1"/>
</dbReference>
<dbReference type="AlphaFoldDB" id="B6IX92"/>
<reference evidence="1 2" key="1">
    <citation type="journal article" date="2010" name="BMC Genomics">
        <title>Metabolic flexibility revealed in the genome of the cyst-forming alpha-1 proteobacterium Rhodospirillum centenum.</title>
        <authorList>
            <person name="Lu Y.K."/>
            <person name="Marden J."/>
            <person name="Han M."/>
            <person name="Swingley W.D."/>
            <person name="Mastrian S.D."/>
            <person name="Chowdhury S.R."/>
            <person name="Hao J."/>
            <person name="Helmy T."/>
            <person name="Kim S."/>
            <person name="Kurdoglu A.A."/>
            <person name="Matthies H.J."/>
            <person name="Rollo D."/>
            <person name="Stothard P."/>
            <person name="Blankenship R.E."/>
            <person name="Bauer C.E."/>
            <person name="Touchman J.W."/>
        </authorList>
    </citation>
    <scope>NUCLEOTIDE SEQUENCE [LARGE SCALE GENOMIC DNA]</scope>
    <source>
        <strain evidence="2">ATCC 51521 / SW</strain>
    </source>
</reference>
<evidence type="ECO:0008006" key="3">
    <source>
        <dbReference type="Google" id="ProtNLM"/>
    </source>
</evidence>
<protein>
    <recommendedName>
        <fullName evidence="3">Chaperone modulatory protein CbpM</fullName>
    </recommendedName>
</protein>
<dbReference type="OrthoDB" id="9800876at2"/>
<accession>B6IX92</accession>
<dbReference type="EMBL" id="CP000613">
    <property type="protein sequence ID" value="ACJ00916.1"/>
    <property type="molecule type" value="Genomic_DNA"/>
</dbReference>
<dbReference type="Gene3D" id="1.10.1660.10">
    <property type="match status" value="1"/>
</dbReference>
<dbReference type="KEGG" id="rce:RC1_3563"/>
<organism evidence="1 2">
    <name type="scientific">Rhodospirillum centenum (strain ATCC 51521 / SW)</name>
    <dbReference type="NCBI Taxonomy" id="414684"/>
    <lineage>
        <taxon>Bacteria</taxon>
        <taxon>Pseudomonadati</taxon>
        <taxon>Pseudomonadota</taxon>
        <taxon>Alphaproteobacteria</taxon>
        <taxon>Rhodospirillales</taxon>
        <taxon>Rhodospirillaceae</taxon>
        <taxon>Rhodospirillum</taxon>
    </lineage>
</organism>
<keyword evidence="2" id="KW-1185">Reference proteome</keyword>
<proteinExistence type="predicted"/>
<dbReference type="Proteomes" id="UP000001591">
    <property type="component" value="Chromosome"/>
</dbReference>
<dbReference type="eggNOG" id="COG0789">
    <property type="taxonomic scope" value="Bacteria"/>
</dbReference>
<dbReference type="HOGENOM" id="CLU_148676_0_0_5"/>
<sequence>MIRIMEFAARCGVAAGDVDIWVERRWLLPLRDETGPSFSETDLARARLIVELERDLGIDPEAMPVVLSLLDQVHGLRRRMRLLTEALMELPEPHRTALCRRLLEADPDNGGDSGGDRA</sequence>
<gene>
    <name evidence="1" type="ordered locus">RC1_3563</name>
</gene>
<evidence type="ECO:0000313" key="2">
    <source>
        <dbReference type="Proteomes" id="UP000001591"/>
    </source>
</evidence>
<dbReference type="STRING" id="414684.RC1_3563"/>
<dbReference type="RefSeq" id="WP_012568694.1">
    <property type="nucleotide sequence ID" value="NC_011420.2"/>
</dbReference>
<dbReference type="Pfam" id="PF13591">
    <property type="entry name" value="MerR_2"/>
    <property type="match status" value="1"/>
</dbReference>
<dbReference type="InterPro" id="IPR009061">
    <property type="entry name" value="DNA-bd_dom_put_sf"/>
</dbReference>
<name>B6IX92_RHOCS</name>
<evidence type="ECO:0000313" key="1">
    <source>
        <dbReference type="EMBL" id="ACJ00916.1"/>
    </source>
</evidence>